<dbReference type="HOGENOM" id="CLU_1548978_0_0_1"/>
<dbReference type="FunCoup" id="Q9BLC0">
    <property type="interactions" value="272"/>
</dbReference>
<dbReference type="Proteomes" id="UP000001940">
    <property type="component" value="Chromosome II"/>
</dbReference>
<reference evidence="1 2" key="1">
    <citation type="journal article" date="1998" name="Science">
        <title>Genome sequence of the nematode C. elegans: a platform for investigating biology.</title>
        <authorList>
            <consortium name="The C. elegans sequencing consortium"/>
            <person name="Sulson J.E."/>
            <person name="Waterston R."/>
        </authorList>
    </citation>
    <scope>NUCLEOTIDE SEQUENCE [LARGE SCALE GENOMIC DNA]</scope>
    <source>
        <strain evidence="1 2">Bristol N2</strain>
    </source>
</reference>
<dbReference type="AlphaFoldDB" id="Q9BLC0"/>
<evidence type="ECO:0000313" key="1">
    <source>
        <dbReference type="EMBL" id="CCD67480.1"/>
    </source>
</evidence>
<dbReference type="CTD" id="184386"/>
<dbReference type="InParanoid" id="Q9BLC0"/>
<evidence type="ECO:0000313" key="3">
    <source>
        <dbReference type="WormBase" id="F12E12.2"/>
    </source>
</evidence>
<dbReference type="RefSeq" id="NP_494638.1">
    <property type="nucleotide sequence ID" value="NM_062237.1"/>
</dbReference>
<keyword evidence="2" id="KW-1185">Reference proteome</keyword>
<dbReference type="OMA" id="KEMWITC"/>
<evidence type="ECO:0000313" key="2">
    <source>
        <dbReference type="Proteomes" id="UP000001940"/>
    </source>
</evidence>
<dbReference type="AGR" id="WB:WBGene00017403"/>
<gene>
    <name evidence="1" type="ORF">CELE_F12E12.2</name>
    <name evidence="1 3" type="ORF">F12E12.2</name>
</gene>
<proteinExistence type="predicted"/>
<protein>
    <submittedName>
        <fullName evidence="1">Uncharacterized protein</fullName>
    </submittedName>
</protein>
<dbReference type="PaxDb" id="6239-F12E12.2"/>
<dbReference type="WormBase" id="F12E12.2">
    <property type="protein sequence ID" value="CE20677"/>
    <property type="gene ID" value="WBGene00017403"/>
</dbReference>
<dbReference type="KEGG" id="cel:CELE_F12E12.2"/>
<name>Q9BLC0_CAEEL</name>
<dbReference type="UCSC" id="F12E12.2">
    <property type="organism name" value="c. elegans"/>
</dbReference>
<dbReference type="GeneID" id="184386"/>
<dbReference type="EMBL" id="BX284602">
    <property type="protein sequence ID" value="CCD67480.1"/>
    <property type="molecule type" value="Genomic_DNA"/>
</dbReference>
<organism evidence="1 2">
    <name type="scientific">Caenorhabditis elegans</name>
    <dbReference type="NCBI Taxonomy" id="6239"/>
    <lineage>
        <taxon>Eukaryota</taxon>
        <taxon>Metazoa</taxon>
        <taxon>Ecdysozoa</taxon>
        <taxon>Nematoda</taxon>
        <taxon>Chromadorea</taxon>
        <taxon>Rhabditida</taxon>
        <taxon>Rhabditina</taxon>
        <taxon>Rhabditomorpha</taxon>
        <taxon>Rhabditoidea</taxon>
        <taxon>Rhabditidae</taxon>
        <taxon>Peloderinae</taxon>
        <taxon>Caenorhabditis</taxon>
    </lineage>
</organism>
<dbReference type="eggNOG" id="ENOG502TJ77">
    <property type="taxonomic scope" value="Eukaryota"/>
</dbReference>
<accession>Q9BLC0</accession>
<sequence>MSISAISLLSQPAWEVMVQDFWKRAFGDLVPMTLLEQKVAYFTICRYACGDSSAILTVPFFPTVPVMKVGDDLPEIDVPSSAFIYFKSEYAKRSPPNPINRIRNGQQRAGDPHTLAWQALLPVQKEMWITCFQKRKKQAETLILAGWYKKKPSGYQLRRERRMAAYRRF</sequence>